<comment type="subcellular location">
    <subcellularLocation>
        <location evidence="2">Cell membrane</location>
        <topology evidence="2">Multi-pass membrane protein</topology>
    </subcellularLocation>
</comment>
<dbReference type="OrthoDB" id="116380at2759"/>
<feature type="domain" description="Cation-transporting P-type ATPase N-terminal" evidence="23">
    <location>
        <begin position="14"/>
        <end position="88"/>
    </location>
</feature>
<evidence type="ECO:0000256" key="5">
    <source>
        <dbReference type="ARBA" id="ARBA00022538"/>
    </source>
</evidence>
<evidence type="ECO:0000256" key="9">
    <source>
        <dbReference type="ARBA" id="ARBA00022840"/>
    </source>
</evidence>
<feature type="transmembrane region" description="Helical" evidence="22">
    <location>
        <begin position="284"/>
        <end position="310"/>
    </location>
</feature>
<feature type="transmembrane region" description="Helical" evidence="22">
    <location>
        <begin position="780"/>
        <end position="803"/>
    </location>
</feature>
<dbReference type="SUPFAM" id="SSF81665">
    <property type="entry name" value="Calcium ATPase, transmembrane domain M"/>
    <property type="match status" value="1"/>
</dbReference>
<dbReference type="SFLD" id="SFLDG00002">
    <property type="entry name" value="C1.7:_P-type_atpase_like"/>
    <property type="match status" value="1"/>
</dbReference>
<evidence type="ECO:0000256" key="10">
    <source>
        <dbReference type="ARBA" id="ARBA00022842"/>
    </source>
</evidence>
<dbReference type="GO" id="GO:0016887">
    <property type="term" value="F:ATP hydrolysis activity"/>
    <property type="evidence" value="ECO:0007669"/>
    <property type="project" value="InterPro"/>
</dbReference>
<dbReference type="GO" id="GO:0008554">
    <property type="term" value="F:P-type sodium transporter activity"/>
    <property type="evidence" value="ECO:0007669"/>
    <property type="project" value="UniProtKB-EC"/>
</dbReference>
<accession>A0A1R0GX14</accession>
<feature type="transmembrane region" description="Helical" evidence="22">
    <location>
        <begin position="92"/>
        <end position="111"/>
    </location>
</feature>
<dbReference type="Pfam" id="PF00122">
    <property type="entry name" value="E1-E2_ATPase"/>
    <property type="match status" value="1"/>
</dbReference>
<evidence type="ECO:0000256" key="15">
    <source>
        <dbReference type="ARBA" id="ARBA00023065"/>
    </source>
</evidence>
<dbReference type="FunFam" id="3.40.50.1000:FF:000028">
    <property type="entry name" value="Calcium-transporting P-type ATPase, putative"/>
    <property type="match status" value="1"/>
</dbReference>
<comment type="catalytic activity">
    <reaction evidence="21">
        <text>Na(+)(in) + ATP + H2O = Na(+)(out) + ADP + phosphate + H(+)</text>
        <dbReference type="Rhea" id="RHEA:14633"/>
        <dbReference type="ChEBI" id="CHEBI:15377"/>
        <dbReference type="ChEBI" id="CHEBI:15378"/>
        <dbReference type="ChEBI" id="CHEBI:29101"/>
        <dbReference type="ChEBI" id="CHEBI:30616"/>
        <dbReference type="ChEBI" id="CHEBI:43474"/>
        <dbReference type="ChEBI" id="CHEBI:456216"/>
        <dbReference type="EC" id="7.2.2.3"/>
    </reaction>
    <physiologicalReaction direction="left-to-right" evidence="21">
        <dbReference type="Rhea" id="RHEA:14634"/>
    </physiologicalReaction>
</comment>
<dbReference type="SFLD" id="SFLDF00027">
    <property type="entry name" value="p-type_atpase"/>
    <property type="match status" value="1"/>
</dbReference>
<feature type="transmembrane region" description="Helical" evidence="22">
    <location>
        <begin position="873"/>
        <end position="892"/>
    </location>
</feature>
<keyword evidence="3" id="KW-0813">Transport</keyword>
<comment type="similarity">
    <text evidence="18">Belongs to the cation transport ATPase (P-type) (TC 3.A.3) family. Type IID subfamily.</text>
</comment>
<evidence type="ECO:0000256" key="7">
    <source>
        <dbReference type="ARBA" id="ARBA00022723"/>
    </source>
</evidence>
<evidence type="ECO:0000256" key="21">
    <source>
        <dbReference type="ARBA" id="ARBA00049499"/>
    </source>
</evidence>
<evidence type="ECO:0000256" key="22">
    <source>
        <dbReference type="SAM" id="Phobius"/>
    </source>
</evidence>
<dbReference type="STRING" id="133383.A0A1R0GX14"/>
<dbReference type="NCBIfam" id="TIGR01523">
    <property type="entry name" value="ATPase-IID_K-Na"/>
    <property type="match status" value="1"/>
</dbReference>
<dbReference type="Gene3D" id="3.40.50.1000">
    <property type="entry name" value="HAD superfamily/HAD-like"/>
    <property type="match status" value="1"/>
</dbReference>
<keyword evidence="6 22" id="KW-0812">Transmembrane</keyword>
<dbReference type="Gene3D" id="2.70.150.10">
    <property type="entry name" value="Calcium-transporting ATPase, cytoplasmic transduction domain A"/>
    <property type="match status" value="1"/>
</dbReference>
<dbReference type="GO" id="GO:0006813">
    <property type="term" value="P:potassium ion transport"/>
    <property type="evidence" value="ECO:0007669"/>
    <property type="project" value="UniProtKB-KW"/>
</dbReference>
<dbReference type="PRINTS" id="PR00119">
    <property type="entry name" value="CATATPASE"/>
</dbReference>
<dbReference type="InterPro" id="IPR018303">
    <property type="entry name" value="ATPase_P-typ_P_site"/>
</dbReference>
<comment type="cofactor">
    <cofactor evidence="1">
        <name>Mg(2+)</name>
        <dbReference type="ChEBI" id="CHEBI:18420"/>
    </cofactor>
</comment>
<dbReference type="InterPro" id="IPR023299">
    <property type="entry name" value="ATPase_P-typ_cyto_dom_N"/>
</dbReference>
<dbReference type="GO" id="GO:0005524">
    <property type="term" value="F:ATP binding"/>
    <property type="evidence" value="ECO:0007669"/>
    <property type="project" value="UniProtKB-KW"/>
</dbReference>
<keyword evidence="8" id="KW-0547">Nucleotide-binding</keyword>
<evidence type="ECO:0000256" key="3">
    <source>
        <dbReference type="ARBA" id="ARBA00022448"/>
    </source>
</evidence>
<keyword evidence="5" id="KW-0633">Potassium transport</keyword>
<name>A0A1R0GX14_9FUNG</name>
<evidence type="ECO:0000256" key="4">
    <source>
        <dbReference type="ARBA" id="ARBA00022475"/>
    </source>
</evidence>
<dbReference type="EMBL" id="LSSL01002461">
    <property type="protein sequence ID" value="OLY81433.1"/>
    <property type="molecule type" value="Genomic_DNA"/>
</dbReference>
<dbReference type="SMART" id="SM00831">
    <property type="entry name" value="Cation_ATPase_N"/>
    <property type="match status" value="1"/>
</dbReference>
<dbReference type="SUPFAM" id="SSF81653">
    <property type="entry name" value="Calcium ATPase, transduction domain A"/>
    <property type="match status" value="1"/>
</dbReference>
<evidence type="ECO:0000256" key="12">
    <source>
        <dbReference type="ARBA" id="ARBA00022967"/>
    </source>
</evidence>
<feature type="transmembrane region" description="Helical" evidence="22">
    <location>
        <begin position="913"/>
        <end position="933"/>
    </location>
</feature>
<proteinExistence type="inferred from homology"/>
<dbReference type="SUPFAM" id="SSF56784">
    <property type="entry name" value="HAD-like"/>
    <property type="match status" value="1"/>
</dbReference>
<evidence type="ECO:0000256" key="2">
    <source>
        <dbReference type="ARBA" id="ARBA00004651"/>
    </source>
</evidence>
<evidence type="ECO:0000256" key="18">
    <source>
        <dbReference type="ARBA" id="ARBA00035017"/>
    </source>
</evidence>
<dbReference type="SFLD" id="SFLDS00003">
    <property type="entry name" value="Haloacid_Dehalogenase"/>
    <property type="match status" value="1"/>
</dbReference>
<dbReference type="InterPro" id="IPR036412">
    <property type="entry name" value="HAD-like_sf"/>
</dbReference>
<dbReference type="Proteomes" id="UP000187455">
    <property type="component" value="Unassembled WGS sequence"/>
</dbReference>
<comment type="catalytic activity">
    <reaction evidence="20">
        <text>K(+)(in) + ATP + H2O = K(+)(out) + ADP + phosphate + H(+)</text>
        <dbReference type="Rhea" id="RHEA:75815"/>
        <dbReference type="ChEBI" id="CHEBI:15377"/>
        <dbReference type="ChEBI" id="CHEBI:15378"/>
        <dbReference type="ChEBI" id="CHEBI:29103"/>
        <dbReference type="ChEBI" id="CHEBI:30616"/>
        <dbReference type="ChEBI" id="CHEBI:43474"/>
        <dbReference type="ChEBI" id="CHEBI:456216"/>
    </reaction>
</comment>
<feature type="transmembrane region" description="Helical" evidence="22">
    <location>
        <begin position="824"/>
        <end position="847"/>
    </location>
</feature>
<dbReference type="InterPro" id="IPR044492">
    <property type="entry name" value="P_typ_ATPase_HD_dom"/>
</dbReference>
<keyword evidence="16 22" id="KW-0472">Membrane</keyword>
<dbReference type="Gene3D" id="3.40.1110.10">
    <property type="entry name" value="Calcium-transporting ATPase, cytoplasmic domain N"/>
    <property type="match status" value="1"/>
</dbReference>
<feature type="transmembrane region" description="Helical" evidence="22">
    <location>
        <begin position="259"/>
        <end position="278"/>
    </location>
</feature>
<dbReference type="NCBIfam" id="TIGR01494">
    <property type="entry name" value="ATPase_P-type"/>
    <property type="match status" value="2"/>
</dbReference>
<feature type="transmembrane region" description="Helical" evidence="22">
    <location>
        <begin position="945"/>
        <end position="965"/>
    </location>
</feature>
<dbReference type="EC" id="7.2.2.3" evidence="19"/>
<keyword evidence="4" id="KW-1003">Cell membrane</keyword>
<evidence type="ECO:0000256" key="16">
    <source>
        <dbReference type="ARBA" id="ARBA00023136"/>
    </source>
</evidence>
<dbReference type="Gene3D" id="1.20.1110.10">
    <property type="entry name" value="Calcium-transporting ATPase, transmembrane domain"/>
    <property type="match status" value="1"/>
</dbReference>
<dbReference type="InterPro" id="IPR004014">
    <property type="entry name" value="ATPase_P-typ_cation-transptr_N"/>
</dbReference>
<keyword evidence="25" id="KW-1185">Reference proteome</keyword>
<gene>
    <name evidence="24" type="ORF">AYI68_g4462</name>
</gene>
<keyword evidence="15" id="KW-0406">Ion transport</keyword>
<dbReference type="InterPro" id="IPR006068">
    <property type="entry name" value="ATPase_P-typ_cation-transptr_C"/>
</dbReference>
<dbReference type="GO" id="GO:0046872">
    <property type="term" value="F:metal ion binding"/>
    <property type="evidence" value="ECO:0007669"/>
    <property type="project" value="UniProtKB-KW"/>
</dbReference>
<dbReference type="InterPro" id="IPR023298">
    <property type="entry name" value="ATPase_P-typ_TM_dom_sf"/>
</dbReference>
<evidence type="ECO:0000256" key="1">
    <source>
        <dbReference type="ARBA" id="ARBA00001946"/>
    </source>
</evidence>
<evidence type="ECO:0000256" key="8">
    <source>
        <dbReference type="ARBA" id="ARBA00022741"/>
    </source>
</evidence>
<organism evidence="24 25">
    <name type="scientific">Smittium mucronatum</name>
    <dbReference type="NCBI Taxonomy" id="133383"/>
    <lineage>
        <taxon>Eukaryota</taxon>
        <taxon>Fungi</taxon>
        <taxon>Fungi incertae sedis</taxon>
        <taxon>Zoopagomycota</taxon>
        <taxon>Kickxellomycotina</taxon>
        <taxon>Harpellomycetes</taxon>
        <taxon>Harpellales</taxon>
        <taxon>Legeriomycetaceae</taxon>
        <taxon>Smittium</taxon>
    </lineage>
</organism>
<dbReference type="PANTHER" id="PTHR42861">
    <property type="entry name" value="CALCIUM-TRANSPORTING ATPASE"/>
    <property type="match status" value="1"/>
</dbReference>
<evidence type="ECO:0000256" key="11">
    <source>
        <dbReference type="ARBA" id="ARBA00022958"/>
    </source>
</evidence>
<dbReference type="PROSITE" id="PS00154">
    <property type="entry name" value="ATPASE_E1_E2"/>
    <property type="match status" value="1"/>
</dbReference>
<dbReference type="InterPro" id="IPR059000">
    <property type="entry name" value="ATPase_P-type_domA"/>
</dbReference>
<keyword evidence="9" id="KW-0067">ATP-binding</keyword>
<dbReference type="InterPro" id="IPR001757">
    <property type="entry name" value="P_typ_ATPase"/>
</dbReference>
<dbReference type="PRINTS" id="PR00121">
    <property type="entry name" value="NAKATPASE"/>
</dbReference>
<evidence type="ECO:0000256" key="19">
    <source>
        <dbReference type="ARBA" id="ARBA00035029"/>
    </source>
</evidence>
<evidence type="ECO:0000256" key="20">
    <source>
        <dbReference type="ARBA" id="ARBA00048599"/>
    </source>
</evidence>
<keyword evidence="11" id="KW-0630">Potassium</keyword>
<protein>
    <recommendedName>
        <fullName evidence="19">P-type Na(+) transporter</fullName>
        <ecNumber evidence="19">7.2.2.3</ecNumber>
    </recommendedName>
</protein>
<keyword evidence="10" id="KW-0460">Magnesium</keyword>
<dbReference type="Pfam" id="PF00690">
    <property type="entry name" value="Cation_ATPase_N"/>
    <property type="match status" value="1"/>
</dbReference>
<evidence type="ECO:0000256" key="17">
    <source>
        <dbReference type="ARBA" id="ARBA00023201"/>
    </source>
</evidence>
<keyword evidence="12" id="KW-1278">Translocase</keyword>
<evidence type="ECO:0000256" key="14">
    <source>
        <dbReference type="ARBA" id="ARBA00023053"/>
    </source>
</evidence>
<evidence type="ECO:0000259" key="23">
    <source>
        <dbReference type="SMART" id="SM00831"/>
    </source>
</evidence>
<sequence>MKSNGGIDAKNIEAFHTYSIVQASSILQTDTDFGLDDLKVESKRLEFGSNELKGEGGISPFKILLRQFSNLLVFVLIGASVLSYVVKDYAEGSVLFIIVILNSAVGFFQDFKAEKTVESLRKLTSPLSDVQRNGTIEHIPTSELVPGDILFLKSGDIIGADCLLIETLGFETDEALLTGESMPVAKFTDTIDNVDQPLAERKNIGFASTIVTKGRAKGIVFSTGMNTELGKIASQLMDMSSAKDKKKTRLQVSLNRMSVYLLIFAIALVILVFGVNKFNIDAEVLIYAISLAIAVIPEGLLAVLTLTMALGVRRLSKEKALVRKLNSLEVLGSITDICSDKTGTLTQSKMVLVKAWIPHEGCYEISGIGFEPVGQVFKPSIDQDFSPSAPLTKFTKSFNLLARISALCNVSDVKKDPESGDWVGIGDPTEIALQVFSMKVGLGKTDLVRGSDGSTWNLISEFPFDSSIKRMSTLYANGSLKLNVFTKGATERVVELCSRILINGEVVEISTNELQSLLDPQIENLAQNGLRVISLAYNEIPVPENLSGHSWDREYIESGLIYVGLVGIYDPPRPESLASVQKCFKAGIKVHMLTGDHPATATSIAKQVGIIPNDEAFMDGSFKDKHGSHMATVGSMVMTASQFDALTVDEVDRMPDLPNVIARCTPETKVNLINALHRRNRIVAMTGDGVNDSPSLKISDVGISMGITGSDVAKQASSIILTDDNFATIVGAIAEGRRLFTNIGKFIRCLIGANIAELVTLVVGLAFIDSSGHTVFPLSPVAILTNNLITATPPAMALGSELAPSDNMDLPPRDTKSGLFTVEVLSDIVIQGLFMGLLSIFSFYLVLDVFGDGNRGYECNKAYSPSCDAVFRARATTFTLLTILLMVFGYSCRDPRRQTCSYEKIKNIRQNAFLFHSFWIVIVITILCVYIPGLNRDVFKHSPITWEWAIVIISILVYLLGDALYKFIKLFIF</sequence>
<reference evidence="24 25" key="1">
    <citation type="journal article" date="2016" name="Mol. Biol. Evol.">
        <title>Genome-Wide Survey of Gut Fungi (Harpellales) Reveals the First Horizontally Transferred Ubiquitin Gene from a Mosquito Host.</title>
        <authorList>
            <person name="Wang Y."/>
            <person name="White M.M."/>
            <person name="Kvist S."/>
            <person name="Moncalvo J.M."/>
        </authorList>
    </citation>
    <scope>NUCLEOTIDE SEQUENCE [LARGE SCALE GENOMIC DNA]</scope>
    <source>
        <strain evidence="24 25">ALG-7-W6</strain>
    </source>
</reference>
<dbReference type="Pfam" id="PF00689">
    <property type="entry name" value="Cation_ATPase_C"/>
    <property type="match status" value="1"/>
</dbReference>
<evidence type="ECO:0000313" key="25">
    <source>
        <dbReference type="Proteomes" id="UP000187455"/>
    </source>
</evidence>
<keyword evidence="17" id="KW-0739">Sodium transport</keyword>
<dbReference type="InterPro" id="IPR006414">
    <property type="entry name" value="P-type_ATPase_IID"/>
</dbReference>
<keyword evidence="14" id="KW-0915">Sodium</keyword>
<evidence type="ECO:0000256" key="6">
    <source>
        <dbReference type="ARBA" id="ARBA00022692"/>
    </source>
</evidence>
<dbReference type="GO" id="GO:0005886">
    <property type="term" value="C:plasma membrane"/>
    <property type="evidence" value="ECO:0007669"/>
    <property type="project" value="UniProtKB-SubCell"/>
</dbReference>
<dbReference type="InterPro" id="IPR008250">
    <property type="entry name" value="ATPase_P-typ_transduc_dom_A_sf"/>
</dbReference>
<evidence type="ECO:0000313" key="24">
    <source>
        <dbReference type="EMBL" id="OLY81433.1"/>
    </source>
</evidence>
<feature type="transmembrane region" description="Helical" evidence="22">
    <location>
        <begin position="746"/>
        <end position="768"/>
    </location>
</feature>
<comment type="caution">
    <text evidence="24">The sequence shown here is derived from an EMBL/GenBank/DDBJ whole genome shotgun (WGS) entry which is preliminary data.</text>
</comment>
<dbReference type="InterPro" id="IPR023214">
    <property type="entry name" value="HAD_sf"/>
</dbReference>
<dbReference type="Pfam" id="PF13246">
    <property type="entry name" value="Cation_ATPase"/>
    <property type="match status" value="1"/>
</dbReference>
<keyword evidence="13 22" id="KW-1133">Transmembrane helix</keyword>
<feature type="transmembrane region" description="Helical" evidence="22">
    <location>
        <begin position="68"/>
        <end position="86"/>
    </location>
</feature>
<dbReference type="SUPFAM" id="SSF81660">
    <property type="entry name" value="Metal cation-transporting ATPase, ATP-binding domain N"/>
    <property type="match status" value="1"/>
</dbReference>
<keyword evidence="7" id="KW-0479">Metal-binding</keyword>
<evidence type="ECO:0000256" key="13">
    <source>
        <dbReference type="ARBA" id="ARBA00022989"/>
    </source>
</evidence>
<dbReference type="AlphaFoldDB" id="A0A1R0GX14"/>